<sequence length="102" mass="11929">MNRKFILQREEYVLSTLTGLLEIFDGIQNIYFGDLVLTNKRLHVISPKLLNIEMSFWFEGETGDIEEHSTLILGDHRIAVRWVFNGNLQNFIKSFQNLKVNS</sequence>
<dbReference type="Proteomes" id="UP000189761">
    <property type="component" value="Unassembled WGS sequence"/>
</dbReference>
<dbReference type="AlphaFoldDB" id="A0A8E2IA76"/>
<comment type="caution">
    <text evidence="1">The sequence shown here is derived from an EMBL/GenBank/DDBJ whole genome shotgun (WGS) entry which is preliminary data.</text>
</comment>
<reference evidence="1 2" key="1">
    <citation type="submission" date="2017-01" db="EMBL/GenBank/DDBJ databases">
        <title>Draft genome sequence of Bacillus oleronius.</title>
        <authorList>
            <person name="Allam M."/>
        </authorList>
    </citation>
    <scope>NUCLEOTIDE SEQUENCE [LARGE SCALE GENOMIC DNA]</scope>
    <source>
        <strain evidence="1 2">DSM 9356</strain>
    </source>
</reference>
<protein>
    <submittedName>
        <fullName evidence="1">Uncharacterized protein</fullName>
    </submittedName>
</protein>
<keyword evidence="2" id="KW-1185">Reference proteome</keyword>
<organism evidence="1 2">
    <name type="scientific">Heyndrickxia oleronia</name>
    <dbReference type="NCBI Taxonomy" id="38875"/>
    <lineage>
        <taxon>Bacteria</taxon>
        <taxon>Bacillati</taxon>
        <taxon>Bacillota</taxon>
        <taxon>Bacilli</taxon>
        <taxon>Bacillales</taxon>
        <taxon>Bacillaceae</taxon>
        <taxon>Heyndrickxia</taxon>
    </lineage>
</organism>
<evidence type="ECO:0000313" key="1">
    <source>
        <dbReference type="EMBL" id="OOP66256.1"/>
    </source>
</evidence>
<dbReference type="RefSeq" id="WP_071977741.1">
    <property type="nucleotide sequence ID" value="NZ_CP065424.1"/>
</dbReference>
<name>A0A8E2IA76_9BACI</name>
<gene>
    <name evidence="1" type="ORF">BWZ43_21955</name>
</gene>
<dbReference type="EMBL" id="MTLA01000341">
    <property type="protein sequence ID" value="OOP66256.1"/>
    <property type="molecule type" value="Genomic_DNA"/>
</dbReference>
<proteinExistence type="predicted"/>
<evidence type="ECO:0000313" key="2">
    <source>
        <dbReference type="Proteomes" id="UP000189761"/>
    </source>
</evidence>
<accession>A0A8E2IA76</accession>